<protein>
    <submittedName>
        <fullName evidence="1">Uncharacterized protein</fullName>
    </submittedName>
</protein>
<dbReference type="EMBL" id="BGPR01109247">
    <property type="protein sequence ID" value="GBM85320.1"/>
    <property type="molecule type" value="Genomic_DNA"/>
</dbReference>
<dbReference type="AlphaFoldDB" id="A0A4Y2J5S2"/>
<keyword evidence="2" id="KW-1185">Reference proteome</keyword>
<gene>
    <name evidence="1" type="ORF">AVEN_21502_1</name>
</gene>
<evidence type="ECO:0000313" key="2">
    <source>
        <dbReference type="Proteomes" id="UP000499080"/>
    </source>
</evidence>
<sequence length="73" mass="8389">MKATWTQFYEKTGNDASIAQNYLRNSDAFETALRTRFFQEGGTDAITVQNPLPDEVFPVKNRSRWCILAYVVP</sequence>
<reference evidence="1 2" key="1">
    <citation type="journal article" date="2019" name="Sci. Rep.">
        <title>Orb-weaving spider Araneus ventricosus genome elucidates the spidroin gene catalogue.</title>
        <authorList>
            <person name="Kono N."/>
            <person name="Nakamura H."/>
            <person name="Ohtoshi R."/>
            <person name="Moran D.A.P."/>
            <person name="Shinohara A."/>
            <person name="Yoshida Y."/>
            <person name="Fujiwara M."/>
            <person name="Mori M."/>
            <person name="Tomita M."/>
            <person name="Arakawa K."/>
        </authorList>
    </citation>
    <scope>NUCLEOTIDE SEQUENCE [LARGE SCALE GENOMIC DNA]</scope>
</reference>
<name>A0A4Y2J5S2_ARAVE</name>
<proteinExistence type="predicted"/>
<organism evidence="1 2">
    <name type="scientific">Araneus ventricosus</name>
    <name type="common">Orbweaver spider</name>
    <name type="synonym">Epeira ventricosa</name>
    <dbReference type="NCBI Taxonomy" id="182803"/>
    <lineage>
        <taxon>Eukaryota</taxon>
        <taxon>Metazoa</taxon>
        <taxon>Ecdysozoa</taxon>
        <taxon>Arthropoda</taxon>
        <taxon>Chelicerata</taxon>
        <taxon>Arachnida</taxon>
        <taxon>Araneae</taxon>
        <taxon>Araneomorphae</taxon>
        <taxon>Entelegynae</taxon>
        <taxon>Araneoidea</taxon>
        <taxon>Araneidae</taxon>
        <taxon>Araneus</taxon>
    </lineage>
</organism>
<comment type="caution">
    <text evidence="1">The sequence shown here is derived from an EMBL/GenBank/DDBJ whole genome shotgun (WGS) entry which is preliminary data.</text>
</comment>
<accession>A0A4Y2J5S2</accession>
<dbReference type="Proteomes" id="UP000499080">
    <property type="component" value="Unassembled WGS sequence"/>
</dbReference>
<evidence type="ECO:0000313" key="1">
    <source>
        <dbReference type="EMBL" id="GBM85320.1"/>
    </source>
</evidence>